<reference evidence="4" key="1">
    <citation type="submission" date="2021-01" db="EMBL/GenBank/DDBJ databases">
        <authorList>
            <person name="Corre E."/>
            <person name="Pelletier E."/>
            <person name="Niang G."/>
            <person name="Scheremetjew M."/>
            <person name="Finn R."/>
            <person name="Kale V."/>
            <person name="Holt S."/>
            <person name="Cochrane G."/>
            <person name="Meng A."/>
            <person name="Brown T."/>
            <person name="Cohen L."/>
        </authorList>
    </citation>
    <scope>NUCLEOTIDE SEQUENCE</scope>
    <source>
        <strain evidence="4">CCAP979/52</strain>
    </source>
</reference>
<dbReference type="PROSITE" id="PS00125">
    <property type="entry name" value="SER_THR_PHOSPHATASE"/>
    <property type="match status" value="1"/>
</dbReference>
<proteinExistence type="inferred from homology"/>
<dbReference type="InterPro" id="IPR050341">
    <property type="entry name" value="PP1_catalytic_subunit"/>
</dbReference>
<dbReference type="PRINTS" id="PR00114">
    <property type="entry name" value="STPHPHTASE"/>
</dbReference>
<dbReference type="PANTHER" id="PTHR11668:SF496">
    <property type="entry name" value="SERINE_THREONINE-PROTEIN PHOSPHATASE"/>
    <property type="match status" value="1"/>
</dbReference>
<name>A0A7S0QG38_9CRYP</name>
<evidence type="ECO:0000256" key="2">
    <source>
        <dbReference type="SAM" id="MobiDB-lite"/>
    </source>
</evidence>
<feature type="domain" description="Serine/threonine specific protein phosphatases" evidence="3">
    <location>
        <begin position="349"/>
        <end position="354"/>
    </location>
</feature>
<comment type="similarity">
    <text evidence="1">Belongs to the PPP phosphatase family.</text>
</comment>
<dbReference type="GO" id="GO:0005737">
    <property type="term" value="C:cytoplasm"/>
    <property type="evidence" value="ECO:0007669"/>
    <property type="project" value="TreeGrafter"/>
</dbReference>
<organism evidence="4">
    <name type="scientific">Cryptomonas curvata</name>
    <dbReference type="NCBI Taxonomy" id="233186"/>
    <lineage>
        <taxon>Eukaryota</taxon>
        <taxon>Cryptophyceae</taxon>
        <taxon>Cryptomonadales</taxon>
        <taxon>Cryptomonadaceae</taxon>
        <taxon>Cryptomonas</taxon>
    </lineage>
</organism>
<dbReference type="SUPFAM" id="SSF56300">
    <property type="entry name" value="Metallo-dependent phosphatases"/>
    <property type="match status" value="1"/>
</dbReference>
<feature type="compositionally biased region" description="Polar residues" evidence="2">
    <location>
        <begin position="633"/>
        <end position="646"/>
    </location>
</feature>
<evidence type="ECO:0000256" key="1">
    <source>
        <dbReference type="RuleBase" id="RU004273"/>
    </source>
</evidence>
<dbReference type="EC" id="3.1.3.16" evidence="1"/>
<dbReference type="AlphaFoldDB" id="A0A7S0QG38"/>
<feature type="region of interest" description="Disordered" evidence="2">
    <location>
        <begin position="49"/>
        <end position="68"/>
    </location>
</feature>
<accession>A0A7S0QG38</accession>
<dbReference type="InterPro" id="IPR004843">
    <property type="entry name" value="Calcineurin-like_PHP"/>
</dbReference>
<dbReference type="Pfam" id="PF00149">
    <property type="entry name" value="Metallophos"/>
    <property type="match status" value="1"/>
</dbReference>
<dbReference type="EMBL" id="HBEZ01010984">
    <property type="protein sequence ID" value="CAD8628343.1"/>
    <property type="molecule type" value="Transcribed_RNA"/>
</dbReference>
<feature type="compositionally biased region" description="Basic and acidic residues" evidence="2">
    <location>
        <begin position="49"/>
        <end position="65"/>
    </location>
</feature>
<dbReference type="GO" id="GO:0005634">
    <property type="term" value="C:nucleus"/>
    <property type="evidence" value="ECO:0007669"/>
    <property type="project" value="TreeGrafter"/>
</dbReference>
<dbReference type="InterPro" id="IPR029052">
    <property type="entry name" value="Metallo-depent_PP-like"/>
</dbReference>
<evidence type="ECO:0000259" key="3">
    <source>
        <dbReference type="PROSITE" id="PS00125"/>
    </source>
</evidence>
<keyword evidence="1" id="KW-0378">Hydrolase</keyword>
<dbReference type="SMART" id="SM00156">
    <property type="entry name" value="PP2Ac"/>
    <property type="match status" value="1"/>
</dbReference>
<gene>
    <name evidence="4" type="ORF">CCUR1050_LOCUS6022</name>
</gene>
<dbReference type="InterPro" id="IPR006186">
    <property type="entry name" value="Ser/Thr-sp_prot-phosphatase"/>
</dbReference>
<dbReference type="GO" id="GO:0004722">
    <property type="term" value="F:protein serine/threonine phosphatase activity"/>
    <property type="evidence" value="ECO:0007669"/>
    <property type="project" value="UniProtKB-EC"/>
</dbReference>
<evidence type="ECO:0000313" key="4">
    <source>
        <dbReference type="EMBL" id="CAD8628343.1"/>
    </source>
</evidence>
<sequence length="646" mass="71012">MDTTVARAPFECVCGFTAGTSFAWEKHLALRNTPYSTVRHSRVFRGSDTIDRRGDDLRSDRKLDESDGYSDRSIGSALSLKGTPTKLSEKLFSADAEIWPTPKALFHDSPNESKLSPATRSLFQSSNLKSSGLSLEEAAKCGDFERCAHLAVELLRVARQGDADAVLDIVSSKKNAGGSSRFGYDVKFSPHISVIHEFQHGIKVEQVPTGLKENGPESVGRRDALRLLTMTEPLLDAITADSVGPVSYPVDLHVLKRTIIAVAQHAARITGKESRYLEISSPVYVLGDLHGNLFDLQFFRKTLWPAGPELTAGDFLFLGDFVDRGFNSIPVVAYMMATKILCPSKWWLLRGNHETREVNGNIEHYQEGSFLNQCLGIFGENDGYAVWEAVNNFFDTLPLAASIDGSIFCVHGGIPRELCQSGSNLDIIRRVECPLRTVHKSEMVYDMLWSDPASPEQEYGSLDQNGFGLSARGCTCFGERSIDVFLRLHKFQHVFRGHEAQKSGVGVSKSARLTTIFSTSKDHFTSDITATCGCVLVDRGAIYPVVRAISESSVGLKPTYAVQSVEASDLQIAQEAPSSQRRAPTLTGYGSKAGESRAWSRYGQGRNDEADGMSTLGRRAWEDSPSKSSSSPLRANQQQWFSHGML</sequence>
<dbReference type="PANTHER" id="PTHR11668">
    <property type="entry name" value="SERINE/THREONINE PROTEIN PHOSPHATASE"/>
    <property type="match status" value="1"/>
</dbReference>
<feature type="region of interest" description="Disordered" evidence="2">
    <location>
        <begin position="573"/>
        <end position="646"/>
    </location>
</feature>
<dbReference type="Gene3D" id="3.60.21.10">
    <property type="match status" value="1"/>
</dbReference>
<protein>
    <recommendedName>
        <fullName evidence="1">Serine/threonine-protein phosphatase</fullName>
        <ecNumber evidence="1">3.1.3.16</ecNumber>
    </recommendedName>
</protein>
<dbReference type="CDD" id="cd00144">
    <property type="entry name" value="MPP_PPP_family"/>
    <property type="match status" value="1"/>
</dbReference>
<comment type="catalytic activity">
    <reaction evidence="1">
        <text>O-phospho-L-threonyl-[protein] + H2O = L-threonyl-[protein] + phosphate</text>
        <dbReference type="Rhea" id="RHEA:47004"/>
        <dbReference type="Rhea" id="RHEA-COMP:11060"/>
        <dbReference type="Rhea" id="RHEA-COMP:11605"/>
        <dbReference type="ChEBI" id="CHEBI:15377"/>
        <dbReference type="ChEBI" id="CHEBI:30013"/>
        <dbReference type="ChEBI" id="CHEBI:43474"/>
        <dbReference type="ChEBI" id="CHEBI:61977"/>
        <dbReference type="EC" id="3.1.3.16"/>
    </reaction>
</comment>